<evidence type="ECO:0000256" key="2">
    <source>
        <dbReference type="ARBA" id="ARBA00022448"/>
    </source>
</evidence>
<evidence type="ECO:0000313" key="9">
    <source>
        <dbReference type="EMBL" id="HGQ36671.1"/>
    </source>
</evidence>
<comment type="similarity">
    <text evidence="7">Belongs to the binding-protein-dependent transport system permease family.</text>
</comment>
<keyword evidence="3" id="KW-1003">Cell membrane</keyword>
<evidence type="ECO:0000256" key="7">
    <source>
        <dbReference type="RuleBase" id="RU363032"/>
    </source>
</evidence>
<dbReference type="PANTHER" id="PTHR30465">
    <property type="entry name" value="INNER MEMBRANE ABC TRANSPORTER"/>
    <property type="match status" value="1"/>
</dbReference>
<proteinExistence type="inferred from homology"/>
<keyword evidence="2 7" id="KW-0813">Transport</keyword>
<reference evidence="10" key="1">
    <citation type="journal article" date="2020" name="mSystems">
        <title>Genome- and Community-Level Interaction Insights into Carbon Utilization and Element Cycling Functions of Hydrothermarchaeota in Hydrothermal Sediment.</title>
        <authorList>
            <person name="Zhou Z."/>
            <person name="Liu Y."/>
            <person name="Xu W."/>
            <person name="Pan J."/>
            <person name="Luo Z.H."/>
            <person name="Li M."/>
        </authorList>
    </citation>
    <scope>NUCLEOTIDE SEQUENCE [LARGE SCALE GENOMIC DNA]</scope>
    <source>
        <strain evidence="10">SpSt-637</strain>
        <strain evidence="9">SpSt-667</strain>
    </source>
</reference>
<feature type="domain" description="ABC transmembrane type-1" evidence="8">
    <location>
        <begin position="123"/>
        <end position="334"/>
    </location>
</feature>
<evidence type="ECO:0000256" key="6">
    <source>
        <dbReference type="ARBA" id="ARBA00023136"/>
    </source>
</evidence>
<dbReference type="SUPFAM" id="SSF161098">
    <property type="entry name" value="MetI-like"/>
    <property type="match status" value="1"/>
</dbReference>
<gene>
    <name evidence="10" type="ORF">ENU08_03160</name>
    <name evidence="9" type="ORF">ENU41_08385</name>
</gene>
<protein>
    <submittedName>
        <fullName evidence="10">ABC transporter permease</fullName>
    </submittedName>
</protein>
<dbReference type="CDD" id="cd06261">
    <property type="entry name" value="TM_PBP2"/>
    <property type="match status" value="1"/>
</dbReference>
<dbReference type="EMBL" id="DTCK01000044">
    <property type="protein sequence ID" value="HGQ36671.1"/>
    <property type="molecule type" value="Genomic_DNA"/>
</dbReference>
<feature type="transmembrane region" description="Helical" evidence="7">
    <location>
        <begin position="318"/>
        <end position="341"/>
    </location>
</feature>
<organism evidence="10">
    <name type="scientific">Ignisphaera aggregans</name>
    <dbReference type="NCBI Taxonomy" id="334771"/>
    <lineage>
        <taxon>Archaea</taxon>
        <taxon>Thermoproteota</taxon>
        <taxon>Thermoprotei</taxon>
        <taxon>Desulfurococcales</taxon>
        <taxon>Desulfurococcaceae</taxon>
        <taxon>Ignisphaera</taxon>
    </lineage>
</organism>
<evidence type="ECO:0000256" key="3">
    <source>
        <dbReference type="ARBA" id="ARBA00022475"/>
    </source>
</evidence>
<dbReference type="EMBL" id="DTBD01000023">
    <property type="protein sequence ID" value="HGQ64222.1"/>
    <property type="molecule type" value="Genomic_DNA"/>
</dbReference>
<keyword evidence="5 7" id="KW-1133">Transmembrane helix</keyword>
<feature type="transmembrane region" description="Helical" evidence="7">
    <location>
        <begin position="171"/>
        <end position="189"/>
    </location>
</feature>
<comment type="caution">
    <text evidence="10">The sequence shown here is derived from an EMBL/GenBank/DDBJ whole genome shotgun (WGS) entry which is preliminary data.</text>
</comment>
<sequence>MSKRSHYKYFVRFLVKRLIYSLIVLILGLNLLYFIPRLMNINPVDVYLYRVLGGGVGLGAGGSISGVTGTVEAVRKRFMELFGLDKPPLQQYLLYWKRLFTFDFGFSYAEYPKTVTSIVTKALRWTLILVIPVLITGFVAGTYLGLWVALNPSKAKNTLFYSFIILQQTPYYWLAMILIYLLAIAYPVFPLKGAYSEKWLGPTLSFDFIVDFLWHYALPFLSLVIPITGGYAAGIRAAIASEAKSNYVEWCILLGFSRKRISKYVLRAAILPQITWFPLTFVGLLSQSLLVEIVFGYPGIGYYIQLATFSLDYPLMEALFFIIMLIITFGYLFMEILYGLLNPKLGATYVAEEGV</sequence>
<dbReference type="InterPro" id="IPR000515">
    <property type="entry name" value="MetI-like"/>
</dbReference>
<keyword evidence="6 7" id="KW-0472">Membrane</keyword>
<evidence type="ECO:0000313" key="10">
    <source>
        <dbReference type="EMBL" id="HGQ64222.1"/>
    </source>
</evidence>
<feature type="transmembrane region" description="Helical" evidence="7">
    <location>
        <begin position="213"/>
        <end position="234"/>
    </location>
</feature>
<dbReference type="InterPro" id="IPR035906">
    <property type="entry name" value="MetI-like_sf"/>
</dbReference>
<comment type="subcellular location">
    <subcellularLocation>
        <location evidence="1 7">Cell membrane</location>
        <topology evidence="1 7">Multi-pass membrane protein</topology>
    </subcellularLocation>
</comment>
<keyword evidence="4 7" id="KW-0812">Transmembrane</keyword>
<dbReference type="PROSITE" id="PS50928">
    <property type="entry name" value="ABC_TM1"/>
    <property type="match status" value="1"/>
</dbReference>
<evidence type="ECO:0000256" key="4">
    <source>
        <dbReference type="ARBA" id="ARBA00022692"/>
    </source>
</evidence>
<feature type="transmembrane region" description="Helical" evidence="7">
    <location>
        <begin position="47"/>
        <end position="71"/>
    </location>
</feature>
<dbReference type="GO" id="GO:0005886">
    <property type="term" value="C:plasma membrane"/>
    <property type="evidence" value="ECO:0007669"/>
    <property type="project" value="UniProtKB-SubCell"/>
</dbReference>
<feature type="transmembrane region" description="Helical" evidence="7">
    <location>
        <begin position="264"/>
        <end position="285"/>
    </location>
</feature>
<feature type="transmembrane region" description="Helical" evidence="7">
    <location>
        <begin position="129"/>
        <end position="150"/>
    </location>
</feature>
<accession>A0A7C4NLD9</accession>
<evidence type="ECO:0000259" key="8">
    <source>
        <dbReference type="PROSITE" id="PS50928"/>
    </source>
</evidence>
<dbReference type="GO" id="GO:0055085">
    <property type="term" value="P:transmembrane transport"/>
    <property type="evidence" value="ECO:0007669"/>
    <property type="project" value="InterPro"/>
</dbReference>
<name>A0A7C4NLD9_9CREN</name>
<dbReference type="Pfam" id="PF00528">
    <property type="entry name" value="BPD_transp_1"/>
    <property type="match status" value="1"/>
</dbReference>
<feature type="transmembrane region" description="Helical" evidence="7">
    <location>
        <begin position="18"/>
        <end position="35"/>
    </location>
</feature>
<dbReference type="Gene3D" id="1.10.3720.10">
    <property type="entry name" value="MetI-like"/>
    <property type="match status" value="1"/>
</dbReference>
<evidence type="ECO:0000256" key="5">
    <source>
        <dbReference type="ARBA" id="ARBA00022989"/>
    </source>
</evidence>
<dbReference type="AlphaFoldDB" id="A0A7C4NLD9"/>
<evidence type="ECO:0000256" key="1">
    <source>
        <dbReference type="ARBA" id="ARBA00004651"/>
    </source>
</evidence>
<dbReference type="PANTHER" id="PTHR30465:SF44">
    <property type="entry name" value="ABC-TYPE DIPEPTIDE_OLIGOPEPTIDE TRANSPORT SYSTEM, PERMEASE COMPONENT"/>
    <property type="match status" value="1"/>
</dbReference>